<accession>A0AAU7LDW6</accession>
<evidence type="ECO:0000313" key="1">
    <source>
        <dbReference type="EMBL" id="XBP00094.1"/>
    </source>
</evidence>
<protein>
    <submittedName>
        <fullName evidence="1">Uncharacterized protein</fullName>
    </submittedName>
</protein>
<reference evidence="1" key="1">
    <citation type="submission" date="2024-05" db="EMBL/GenBank/DDBJ databases">
        <title>Transcriptome analysis of the degradation process of organic nitrogen by two heterotrophic nitrifying and aerobic denitrifying bacteria, Achromobacter sp. HNDS-1 and Enterobacter sp. HNDS-6.</title>
        <authorList>
            <person name="Huang Y."/>
        </authorList>
    </citation>
    <scope>NUCLEOTIDE SEQUENCE</scope>
    <source>
        <strain evidence="1">HNDS-1</strain>
    </source>
</reference>
<gene>
    <name evidence="1" type="ORF">ABFG95_06350</name>
</gene>
<dbReference type="KEGG" id="achh:ABFG95_06350"/>
<dbReference type="RefSeq" id="WP_156515875.1">
    <property type="nucleotide sequence ID" value="NZ_CP157584.1"/>
</dbReference>
<dbReference type="EMBL" id="CP157584">
    <property type="protein sequence ID" value="XBP00094.1"/>
    <property type="molecule type" value="Genomic_DNA"/>
</dbReference>
<dbReference type="AlphaFoldDB" id="A0AAU7LDW6"/>
<proteinExistence type="predicted"/>
<name>A0AAU7LDW6_9BURK</name>
<sequence>MQRPVHPFRAVPHFAFLHHLHIHAQYIDRAARLADNLRESIASLSLYADTQASLYARSGAPGRHYLLVEGRSLWLQRFFAVPHCPQLSGVIAIVTDRPGSAERSKLLLADADMCLPGSALPREIVAALSALARMEQRLAIAANRADG</sequence>
<organism evidence="1">
    <name type="scientific">Achromobacter sp. HNDS-1</name>
    <dbReference type="NCBI Taxonomy" id="3151598"/>
    <lineage>
        <taxon>Bacteria</taxon>
        <taxon>Pseudomonadati</taxon>
        <taxon>Pseudomonadota</taxon>
        <taxon>Betaproteobacteria</taxon>
        <taxon>Burkholderiales</taxon>
        <taxon>Alcaligenaceae</taxon>
        <taxon>Achromobacter</taxon>
    </lineage>
</organism>